<dbReference type="SMART" id="SM01329">
    <property type="entry name" value="Iso_dh"/>
    <property type="match status" value="1"/>
</dbReference>
<evidence type="ECO:0000256" key="8">
    <source>
        <dbReference type="ARBA" id="ARBA00023211"/>
    </source>
</evidence>
<accession>A0ABY5HPU7</accession>
<dbReference type="EC" id="1.1.1.83" evidence="4"/>
<dbReference type="PROSITE" id="PS00470">
    <property type="entry name" value="IDH_IMDH"/>
    <property type="match status" value="1"/>
</dbReference>
<keyword evidence="5" id="KW-0479">Metal-binding</keyword>
<evidence type="ECO:0000256" key="2">
    <source>
        <dbReference type="ARBA" id="ARBA00001946"/>
    </source>
</evidence>
<dbReference type="NCBIfam" id="TIGR02089">
    <property type="entry name" value="TTC"/>
    <property type="match status" value="1"/>
</dbReference>
<dbReference type="Pfam" id="PF00180">
    <property type="entry name" value="Iso_dh"/>
    <property type="match status" value="1"/>
</dbReference>
<evidence type="ECO:0000313" key="11">
    <source>
        <dbReference type="EMBL" id="UTW14461.1"/>
    </source>
</evidence>
<sequence>MMKNYRIALLPGDGIGTEVMEAAWPVLQAVADQQDFGLVGDCLPWSCDYYLEHGVMMPPDGVEQLRAFDAIYLGAVGLPETVPDHVSLRELLLAIRQGLDLSVNERPHRLLAGVTGPLRTDKAFDILCIRENTEGEYSGAGGRVHQGGDLEVAVETSIFTRAGVERVLRYGFERARLRSGKLASVTKSNAQRHSMVFWDEMTDRVAADYPDVQVTRYHVDAIAARMITHPETLDVVVASNLFGDILTDIGAAIQGGLGFAASANINPVSGGPGMFEPVHGSAPDIVGKGLANPLATLWAGALMLQHLGEAAAAKNLMTAIEKATASGAGTPDMGGSLSTAQLAQAVQAAL</sequence>
<comment type="similarity">
    <text evidence="3">Belongs to the isocitrate and isopropylmalate dehydrogenases family.</text>
</comment>
<evidence type="ECO:0000256" key="3">
    <source>
        <dbReference type="ARBA" id="ARBA00007769"/>
    </source>
</evidence>
<evidence type="ECO:0000256" key="9">
    <source>
        <dbReference type="ARBA" id="ARBA00049301"/>
    </source>
</evidence>
<protein>
    <recommendedName>
        <fullName evidence="4">D-malate dehydrogenase (decarboxylating)</fullName>
        <ecNumber evidence="4">1.1.1.83</ecNumber>
    </recommendedName>
</protein>
<comment type="cofactor">
    <cofactor evidence="2">
        <name>Mg(2+)</name>
        <dbReference type="ChEBI" id="CHEBI:18420"/>
    </cofactor>
</comment>
<evidence type="ECO:0000256" key="4">
    <source>
        <dbReference type="ARBA" id="ARBA00013126"/>
    </source>
</evidence>
<evidence type="ECO:0000313" key="12">
    <source>
        <dbReference type="Proteomes" id="UP001058461"/>
    </source>
</evidence>
<dbReference type="InterPro" id="IPR024084">
    <property type="entry name" value="IsoPropMal-DH-like_dom"/>
</dbReference>
<organism evidence="11 12">
    <name type="scientific">Marinobacterium rhizophilum</name>
    <dbReference type="NCBI Taxonomy" id="420402"/>
    <lineage>
        <taxon>Bacteria</taxon>
        <taxon>Pseudomonadati</taxon>
        <taxon>Pseudomonadota</taxon>
        <taxon>Gammaproteobacteria</taxon>
        <taxon>Oceanospirillales</taxon>
        <taxon>Oceanospirillaceae</taxon>
        <taxon>Marinobacterium</taxon>
    </lineage>
</organism>
<dbReference type="Proteomes" id="UP001058461">
    <property type="component" value="Chromosome"/>
</dbReference>
<feature type="domain" description="Isopropylmalate dehydrogenase-like" evidence="10">
    <location>
        <begin position="6"/>
        <end position="346"/>
    </location>
</feature>
<dbReference type="GO" id="GO:0009027">
    <property type="term" value="F:tartrate dehydrogenase activity"/>
    <property type="evidence" value="ECO:0007669"/>
    <property type="project" value="UniProtKB-EC"/>
</dbReference>
<evidence type="ECO:0000259" key="10">
    <source>
        <dbReference type="SMART" id="SM01329"/>
    </source>
</evidence>
<gene>
    <name evidence="11" type="ORF">KDW95_19300</name>
</gene>
<dbReference type="PANTHER" id="PTHR43275:SF1">
    <property type="entry name" value="D-MALATE DEHYDROGENASE [DECARBOXYLATING]"/>
    <property type="match status" value="1"/>
</dbReference>
<dbReference type="InterPro" id="IPR011829">
    <property type="entry name" value="TTC_DH"/>
</dbReference>
<proteinExistence type="inferred from homology"/>
<reference evidence="11" key="1">
    <citation type="submission" date="2021-04" db="EMBL/GenBank/DDBJ databases">
        <title>Oceanospirillales bacteria with DddD are important DMSP degraders in coastal seawater.</title>
        <authorList>
            <person name="Liu J."/>
        </authorList>
    </citation>
    <scope>NUCLEOTIDE SEQUENCE</scope>
    <source>
        <strain evidence="11">D13-1</strain>
    </source>
</reference>
<name>A0ABY5HPU7_9GAMM</name>
<dbReference type="InterPro" id="IPR050501">
    <property type="entry name" value="ICDH/IPMDH"/>
</dbReference>
<evidence type="ECO:0000256" key="1">
    <source>
        <dbReference type="ARBA" id="ARBA00001936"/>
    </source>
</evidence>
<dbReference type="InterPro" id="IPR019818">
    <property type="entry name" value="IsoCit/isopropylmalate_DH_CS"/>
</dbReference>
<comment type="cofactor">
    <cofactor evidence="1">
        <name>Mn(2+)</name>
        <dbReference type="ChEBI" id="CHEBI:29035"/>
    </cofactor>
</comment>
<keyword evidence="8" id="KW-0464">Manganese</keyword>
<dbReference type="Gene3D" id="3.40.718.10">
    <property type="entry name" value="Isopropylmalate Dehydrogenase"/>
    <property type="match status" value="1"/>
</dbReference>
<dbReference type="PANTHER" id="PTHR43275">
    <property type="entry name" value="D-MALATE DEHYDROGENASE [DECARBOXYLATING]"/>
    <property type="match status" value="1"/>
</dbReference>
<keyword evidence="12" id="KW-1185">Reference proteome</keyword>
<evidence type="ECO:0000256" key="7">
    <source>
        <dbReference type="ARBA" id="ARBA00023027"/>
    </source>
</evidence>
<dbReference type="SUPFAM" id="SSF53659">
    <property type="entry name" value="Isocitrate/Isopropylmalate dehydrogenase-like"/>
    <property type="match status" value="1"/>
</dbReference>
<keyword evidence="7" id="KW-0520">NAD</keyword>
<comment type="catalytic activity">
    <reaction evidence="9">
        <text>(R)-malate + NAD(+) = pyruvate + CO2 + NADH</text>
        <dbReference type="Rhea" id="RHEA:18365"/>
        <dbReference type="ChEBI" id="CHEBI:15361"/>
        <dbReference type="ChEBI" id="CHEBI:15588"/>
        <dbReference type="ChEBI" id="CHEBI:16526"/>
        <dbReference type="ChEBI" id="CHEBI:57540"/>
        <dbReference type="ChEBI" id="CHEBI:57945"/>
        <dbReference type="EC" id="1.1.1.83"/>
    </reaction>
</comment>
<dbReference type="EMBL" id="CP073347">
    <property type="protein sequence ID" value="UTW14461.1"/>
    <property type="molecule type" value="Genomic_DNA"/>
</dbReference>
<evidence type="ECO:0000256" key="5">
    <source>
        <dbReference type="ARBA" id="ARBA00022723"/>
    </source>
</evidence>
<evidence type="ECO:0000256" key="6">
    <source>
        <dbReference type="ARBA" id="ARBA00023002"/>
    </source>
</evidence>
<keyword evidence="6 11" id="KW-0560">Oxidoreductase</keyword>